<name>A0A1C7MEG7_GRIFR</name>
<accession>A0A1C7MEG7</accession>
<evidence type="ECO:0000313" key="1">
    <source>
        <dbReference type="EMBL" id="OBZ75007.1"/>
    </source>
</evidence>
<dbReference type="AlphaFoldDB" id="A0A1C7MEG7"/>
<sequence>MAGPVTDIDVAEITKIADQLARRERFLLEQQQWRSNEDRLRGYKEVQVKSMYFCAIYHAN</sequence>
<keyword evidence="2" id="KW-1185">Reference proteome</keyword>
<evidence type="ECO:0000313" key="2">
    <source>
        <dbReference type="Proteomes" id="UP000092993"/>
    </source>
</evidence>
<protein>
    <submittedName>
        <fullName evidence="1">Uncharacterized protein</fullName>
    </submittedName>
</protein>
<proteinExistence type="predicted"/>
<dbReference type="OrthoDB" id="3005674at2759"/>
<reference evidence="1 2" key="1">
    <citation type="submission" date="2016-03" db="EMBL/GenBank/DDBJ databases">
        <title>Whole genome sequencing of Grifola frondosa 9006-11.</title>
        <authorList>
            <person name="Min B."/>
            <person name="Park H."/>
            <person name="Kim J.-G."/>
            <person name="Cho H."/>
            <person name="Oh Y.-L."/>
            <person name="Kong W.-S."/>
            <person name="Choi I.-G."/>
        </authorList>
    </citation>
    <scope>NUCLEOTIDE SEQUENCE [LARGE SCALE GENOMIC DNA]</scope>
    <source>
        <strain evidence="1 2">9006-11</strain>
    </source>
</reference>
<dbReference type="Proteomes" id="UP000092993">
    <property type="component" value="Unassembled WGS sequence"/>
</dbReference>
<comment type="caution">
    <text evidence="1">The sequence shown here is derived from an EMBL/GenBank/DDBJ whole genome shotgun (WGS) entry which is preliminary data.</text>
</comment>
<organism evidence="1 2">
    <name type="scientific">Grifola frondosa</name>
    <name type="common">Maitake</name>
    <name type="synonym">Polyporus frondosus</name>
    <dbReference type="NCBI Taxonomy" id="5627"/>
    <lineage>
        <taxon>Eukaryota</taxon>
        <taxon>Fungi</taxon>
        <taxon>Dikarya</taxon>
        <taxon>Basidiomycota</taxon>
        <taxon>Agaricomycotina</taxon>
        <taxon>Agaricomycetes</taxon>
        <taxon>Polyporales</taxon>
        <taxon>Grifolaceae</taxon>
        <taxon>Grifola</taxon>
    </lineage>
</organism>
<dbReference type="EMBL" id="LUGG01000005">
    <property type="protein sequence ID" value="OBZ75007.1"/>
    <property type="molecule type" value="Genomic_DNA"/>
</dbReference>
<gene>
    <name evidence="1" type="ORF">A0H81_05310</name>
</gene>